<organism evidence="11 12">
    <name type="scientific">Glarea lozoyensis (strain ATCC 20868 / MF5171)</name>
    <dbReference type="NCBI Taxonomy" id="1116229"/>
    <lineage>
        <taxon>Eukaryota</taxon>
        <taxon>Fungi</taxon>
        <taxon>Dikarya</taxon>
        <taxon>Ascomycota</taxon>
        <taxon>Pezizomycotina</taxon>
        <taxon>Leotiomycetes</taxon>
        <taxon>Helotiales</taxon>
        <taxon>Helotiaceae</taxon>
        <taxon>Glarea</taxon>
    </lineage>
</organism>
<dbReference type="EMBL" id="KE145367">
    <property type="protein sequence ID" value="EPE28844.1"/>
    <property type="molecule type" value="Genomic_DNA"/>
</dbReference>
<dbReference type="PANTHER" id="PTHR11937">
    <property type="entry name" value="ACTIN"/>
    <property type="match status" value="1"/>
</dbReference>
<evidence type="ECO:0000256" key="5">
    <source>
        <dbReference type="ARBA" id="ARBA00022853"/>
    </source>
</evidence>
<dbReference type="AlphaFoldDB" id="S3CV63"/>
<dbReference type="Gene3D" id="3.30.420.40">
    <property type="match status" value="2"/>
</dbReference>
<dbReference type="CDD" id="cd10210">
    <property type="entry name" value="ASKHA_NBD_Arp6"/>
    <property type="match status" value="1"/>
</dbReference>
<protein>
    <submittedName>
        <fullName evidence="11">Actin-like ATPase</fullName>
    </submittedName>
</protein>
<dbReference type="GO" id="GO:0000812">
    <property type="term" value="C:Swr1 complex"/>
    <property type="evidence" value="ECO:0007669"/>
    <property type="project" value="EnsemblFungi"/>
</dbReference>
<keyword evidence="5" id="KW-0156">Chromatin regulator</keyword>
<dbReference type="Proteomes" id="UP000016922">
    <property type="component" value="Unassembled WGS sequence"/>
</dbReference>
<dbReference type="SUPFAM" id="SSF53067">
    <property type="entry name" value="Actin-like ATPase domain"/>
    <property type="match status" value="2"/>
</dbReference>
<dbReference type="SMART" id="SM00268">
    <property type="entry name" value="ACTIN"/>
    <property type="match status" value="1"/>
</dbReference>
<evidence type="ECO:0000256" key="7">
    <source>
        <dbReference type="ARBA" id="ARBA00023159"/>
    </source>
</evidence>
<dbReference type="STRING" id="1116229.S3CV63"/>
<evidence type="ECO:0000256" key="2">
    <source>
        <dbReference type="ARBA" id="ARBA00004496"/>
    </source>
</evidence>
<dbReference type="GeneID" id="19459062"/>
<evidence type="ECO:0000256" key="6">
    <source>
        <dbReference type="ARBA" id="ARBA00023015"/>
    </source>
</evidence>
<dbReference type="OrthoDB" id="6220758at2759"/>
<dbReference type="FunFam" id="3.90.640.10:FF:000040">
    <property type="entry name" value="Actin-like protein ARP6"/>
    <property type="match status" value="1"/>
</dbReference>
<keyword evidence="12" id="KW-1185">Reference proteome</keyword>
<dbReference type="Gene3D" id="2.30.36.70">
    <property type="entry name" value="Actin, Chain A, domain 2"/>
    <property type="match status" value="1"/>
</dbReference>
<evidence type="ECO:0000256" key="3">
    <source>
        <dbReference type="ARBA" id="ARBA00005665"/>
    </source>
</evidence>
<keyword evidence="9" id="KW-0539">Nucleus</keyword>
<evidence type="ECO:0000256" key="10">
    <source>
        <dbReference type="SAM" id="MobiDB-lite"/>
    </source>
</evidence>
<accession>S3CV63</accession>
<dbReference type="HOGENOM" id="CLU_027965_1_1_1"/>
<reference evidence="11 12" key="1">
    <citation type="journal article" date="2013" name="BMC Genomics">
        <title>Genomics-driven discovery of the pneumocandin biosynthetic gene cluster in the fungus Glarea lozoyensis.</title>
        <authorList>
            <person name="Chen L."/>
            <person name="Yue Q."/>
            <person name="Zhang X."/>
            <person name="Xiang M."/>
            <person name="Wang C."/>
            <person name="Li S."/>
            <person name="Che Y."/>
            <person name="Ortiz-Lopez F.J."/>
            <person name="Bills G.F."/>
            <person name="Liu X."/>
            <person name="An Z."/>
        </authorList>
    </citation>
    <scope>NUCLEOTIDE SEQUENCE [LARGE SCALE GENOMIC DNA]</scope>
    <source>
        <strain evidence="12">ATCC 20868 / MF5171</strain>
    </source>
</reference>
<dbReference type="Pfam" id="PF00022">
    <property type="entry name" value="Actin"/>
    <property type="match status" value="1"/>
</dbReference>
<dbReference type="OMA" id="FFEEYEC"/>
<proteinExistence type="inferred from homology"/>
<evidence type="ECO:0000256" key="9">
    <source>
        <dbReference type="ARBA" id="ARBA00023242"/>
    </source>
</evidence>
<keyword evidence="8" id="KW-0804">Transcription</keyword>
<gene>
    <name evidence="11" type="ORF">GLAREA_00002</name>
</gene>
<feature type="region of interest" description="Disordered" evidence="10">
    <location>
        <begin position="1"/>
        <end position="53"/>
    </location>
</feature>
<keyword evidence="7" id="KW-0010">Activator</keyword>
<evidence type="ECO:0000256" key="1">
    <source>
        <dbReference type="ARBA" id="ARBA00004123"/>
    </source>
</evidence>
<comment type="similarity">
    <text evidence="3">Belongs to the actin family. ARP6 subfamily.</text>
</comment>
<dbReference type="KEGG" id="glz:GLAREA_00002"/>
<evidence type="ECO:0000313" key="11">
    <source>
        <dbReference type="EMBL" id="EPE28844.1"/>
    </source>
</evidence>
<keyword evidence="6" id="KW-0805">Transcription regulation</keyword>
<dbReference type="eggNOG" id="KOG0680">
    <property type="taxonomic scope" value="Eukaryota"/>
</dbReference>
<keyword evidence="4" id="KW-0963">Cytoplasm</keyword>
<sequence length="461" mass="51275">MAPRKSTQDLSSPPRRTLVIDNGGHTIKAGFSSPAFADPPPAPSDDSQTPQTALPLPSIIPNCLARDRDKKVYIGSQLSRCDDFNEMIFRRPVERGYLVNWEAEKEIWEHEFFDQKAALKCDPSETGLILTEAPNALPQLQTNCDQVVFEEFGFASYYRCPAPSLNAYHNIQSLFPVPRAPPKTSSPAEILLLIDSGYSHTTVTPLLQGQAIQPAVRRLDIGGKFLTNYLARLISRRQYDMRNDTYIVNEIKEACCYVSRDFKGDMERTWKGPKGDRREVYATSEGIAIDYVLPDYHKRSKGYARDHDPNAAGKLKNLTTGKSVEAAEDILTLRNERFTVPEILFNPSDIGMRQSGIAQLIWDSLSAVPFGLWPGFLANVVIVGGNANVPGFSERLDMEIRSLAPAECIVRVAKAADPIVSTWQGGAILATDVEALKRLSITKQEYEEHGAAWAARKFDGR</sequence>
<dbReference type="InterPro" id="IPR004000">
    <property type="entry name" value="Actin"/>
</dbReference>
<dbReference type="RefSeq" id="XP_008082953.1">
    <property type="nucleotide sequence ID" value="XM_008084762.1"/>
</dbReference>
<dbReference type="GO" id="GO:0006338">
    <property type="term" value="P:chromatin remodeling"/>
    <property type="evidence" value="ECO:0007669"/>
    <property type="project" value="EnsemblFungi"/>
</dbReference>
<name>S3CV63_GLAL2</name>
<dbReference type="GO" id="GO:0005737">
    <property type="term" value="C:cytoplasm"/>
    <property type="evidence" value="ECO:0007669"/>
    <property type="project" value="UniProtKB-SubCell"/>
</dbReference>
<evidence type="ECO:0000313" key="12">
    <source>
        <dbReference type="Proteomes" id="UP000016922"/>
    </source>
</evidence>
<evidence type="ECO:0000256" key="8">
    <source>
        <dbReference type="ARBA" id="ARBA00023163"/>
    </source>
</evidence>
<dbReference type="Gene3D" id="3.90.640.10">
    <property type="entry name" value="Actin, Chain A, domain 4"/>
    <property type="match status" value="1"/>
</dbReference>
<comment type="subcellular location">
    <subcellularLocation>
        <location evidence="2">Cytoplasm</location>
    </subcellularLocation>
    <subcellularLocation>
        <location evidence="1">Nucleus</location>
    </subcellularLocation>
</comment>
<dbReference type="InterPro" id="IPR043129">
    <property type="entry name" value="ATPase_NBD"/>
</dbReference>
<evidence type="ECO:0000256" key="4">
    <source>
        <dbReference type="ARBA" id="ARBA00022490"/>
    </source>
</evidence>